<dbReference type="OrthoDB" id="6502305at2"/>
<organism evidence="3 4">
    <name type="scientific">Planococcus versutus</name>
    <dbReference type="NCBI Taxonomy" id="1302659"/>
    <lineage>
        <taxon>Bacteria</taxon>
        <taxon>Bacillati</taxon>
        <taxon>Bacillota</taxon>
        <taxon>Bacilli</taxon>
        <taxon>Bacillales</taxon>
        <taxon>Caryophanaceae</taxon>
        <taxon>Planococcus</taxon>
    </lineage>
</organism>
<dbReference type="InterPro" id="IPR006626">
    <property type="entry name" value="PbH1"/>
</dbReference>
<dbReference type="EMBL" id="CP016540">
    <property type="protein sequence ID" value="ANU27615.1"/>
    <property type="molecule type" value="Genomic_DNA"/>
</dbReference>
<evidence type="ECO:0000313" key="3">
    <source>
        <dbReference type="EMBL" id="ANU27615.1"/>
    </source>
</evidence>
<dbReference type="InterPro" id="IPR024535">
    <property type="entry name" value="RHGA/B-epi-like_pectate_lyase"/>
</dbReference>
<dbReference type="NCBIfam" id="TIGR03804">
    <property type="entry name" value="para_beta_helix"/>
    <property type="match status" value="1"/>
</dbReference>
<dbReference type="STRING" id="1302659.I858_011525"/>
<feature type="domain" description="Rhamnogalacturonase A/B/Epimerase-like pectate lyase" evidence="2">
    <location>
        <begin position="41"/>
        <end position="88"/>
    </location>
</feature>
<dbReference type="InterPro" id="IPR022441">
    <property type="entry name" value="Para_beta_helix_rpt-2"/>
</dbReference>
<sequence length="375" mass="41261">MIYKKFRNMLLYMLGICGLVAVLIMGQHSFFAEEKNGAKTQFGAKGDGVTDDTKAIQRAIDETPIGGELHIPPGIYKLSKNPNLKASTGYGDSYFALKISKPITIRMDQAIFKTESAGEYGVFWIMATADVHLKGGFLMGDTLPETGSLVSHIAILLQGSQESLIEDVYTKNYSQGIHLHHANNNVIRNVTSEFNYGSGIINFASDYNTIESCVVRNSGDGHLSLFGGGKHNLVKGCMVTEDRPGYTDQQGITVESEKESKIEKNVVSGFYYGIDIKNGAESTVIKGNLVYNNEYNIAVRPGDGGENLMAPSHAISILNNLAVNPRDSSERGIYINIGDEHIVQGNTVEENQLILRDKELRNRYLKENFMVSDTK</sequence>
<dbReference type="InterPro" id="IPR012334">
    <property type="entry name" value="Pectin_lyas_fold"/>
</dbReference>
<accession>A0A1B1S349</accession>
<dbReference type="AlphaFoldDB" id="A0A1B1S349"/>
<dbReference type="Gene3D" id="2.160.20.10">
    <property type="entry name" value="Single-stranded right-handed beta-helix, Pectin lyase-like"/>
    <property type="match status" value="2"/>
</dbReference>
<dbReference type="InterPro" id="IPR011050">
    <property type="entry name" value="Pectin_lyase_fold/virulence"/>
</dbReference>
<dbReference type="SMART" id="SM00710">
    <property type="entry name" value="PbH1"/>
    <property type="match status" value="6"/>
</dbReference>
<dbReference type="Proteomes" id="UP000053354">
    <property type="component" value="Chromosome"/>
</dbReference>
<keyword evidence="4" id="KW-1185">Reference proteome</keyword>
<feature type="domain" description="Periplasmic copper-binding protein NosD beta helix" evidence="1">
    <location>
        <begin position="154"/>
        <end position="298"/>
    </location>
</feature>
<evidence type="ECO:0000313" key="4">
    <source>
        <dbReference type="Proteomes" id="UP000053354"/>
    </source>
</evidence>
<dbReference type="InterPro" id="IPR007742">
    <property type="entry name" value="NosD_dom"/>
</dbReference>
<dbReference type="SUPFAM" id="SSF51126">
    <property type="entry name" value="Pectin lyase-like"/>
    <property type="match status" value="1"/>
</dbReference>
<protein>
    <submittedName>
        <fullName evidence="3">Uncharacterized protein</fullName>
    </submittedName>
</protein>
<dbReference type="Pfam" id="PF05048">
    <property type="entry name" value="NosD"/>
    <property type="match status" value="1"/>
</dbReference>
<name>A0A1B1S349_9BACL</name>
<proteinExistence type="predicted"/>
<evidence type="ECO:0000259" key="1">
    <source>
        <dbReference type="Pfam" id="PF05048"/>
    </source>
</evidence>
<reference evidence="3" key="1">
    <citation type="submission" date="2016-10" db="EMBL/GenBank/DDBJ databases">
        <authorList>
            <person name="See-Too W.S."/>
        </authorList>
    </citation>
    <scope>NUCLEOTIDE SEQUENCE</scope>
    <source>
        <strain evidence="3">L10.15</strain>
    </source>
</reference>
<dbReference type="Pfam" id="PF12708">
    <property type="entry name" value="Pect-lyase_RHGA_epim"/>
    <property type="match status" value="1"/>
</dbReference>
<gene>
    <name evidence="3" type="ORF">I858_011525</name>
</gene>
<evidence type="ECO:0000259" key="2">
    <source>
        <dbReference type="Pfam" id="PF12708"/>
    </source>
</evidence>
<dbReference type="RefSeq" id="WP_049694696.1">
    <property type="nucleotide sequence ID" value="NZ_CP016540.2"/>
</dbReference>
<dbReference type="KEGG" id="pll:I858_011525"/>